<feature type="region of interest" description="Disordered" evidence="1">
    <location>
        <begin position="1"/>
        <end position="20"/>
    </location>
</feature>
<organism evidence="2 3">
    <name type="scientific">Erinaceus europaeus</name>
    <name type="common">Western European hedgehog</name>
    <dbReference type="NCBI Taxonomy" id="9365"/>
    <lineage>
        <taxon>Eukaryota</taxon>
        <taxon>Metazoa</taxon>
        <taxon>Chordata</taxon>
        <taxon>Craniata</taxon>
        <taxon>Vertebrata</taxon>
        <taxon>Euteleostomi</taxon>
        <taxon>Mammalia</taxon>
        <taxon>Eutheria</taxon>
        <taxon>Laurasiatheria</taxon>
        <taxon>Eulipotyphla</taxon>
        <taxon>Erinaceidae</taxon>
        <taxon>Erinaceinae</taxon>
        <taxon>Erinaceus</taxon>
    </lineage>
</organism>
<protein>
    <submittedName>
        <fullName evidence="3">WD repeat-containing protein 93</fullName>
    </submittedName>
</protein>
<name>A0ABM3WG92_ERIEU</name>
<dbReference type="RefSeq" id="XP_060035594.1">
    <property type="nucleotide sequence ID" value="XM_060179611.1"/>
</dbReference>
<accession>A0ABM3WG92</accession>
<proteinExistence type="predicted"/>
<reference evidence="3" key="1">
    <citation type="submission" date="2025-08" db="UniProtKB">
        <authorList>
            <consortium name="RefSeq"/>
        </authorList>
    </citation>
    <scope>IDENTIFICATION</scope>
</reference>
<dbReference type="Proteomes" id="UP001652624">
    <property type="component" value="Chromosome 20"/>
</dbReference>
<dbReference type="InterPro" id="IPR036322">
    <property type="entry name" value="WD40_repeat_dom_sf"/>
</dbReference>
<keyword evidence="2" id="KW-1185">Reference proteome</keyword>
<dbReference type="InterPro" id="IPR049547">
    <property type="entry name" value="WDR93_beta-prop"/>
</dbReference>
<dbReference type="PANTHER" id="PTHR12219:SF17">
    <property type="entry name" value="WD REPEAT-CONTAINING PROTEIN 93"/>
    <property type="match status" value="1"/>
</dbReference>
<evidence type="ECO:0000256" key="1">
    <source>
        <dbReference type="SAM" id="MobiDB-lite"/>
    </source>
</evidence>
<evidence type="ECO:0000313" key="3">
    <source>
        <dbReference type="RefSeq" id="XP_060035594.1"/>
    </source>
</evidence>
<dbReference type="Pfam" id="PF21030">
    <property type="entry name" value="WDR93"/>
    <property type="match status" value="2"/>
</dbReference>
<dbReference type="SUPFAM" id="SSF50978">
    <property type="entry name" value="WD40 repeat-like"/>
    <property type="match status" value="1"/>
</dbReference>
<gene>
    <name evidence="3" type="primary">WDR93</name>
</gene>
<dbReference type="InterPro" id="IPR006885">
    <property type="entry name" value="NADH_UbQ_FeS_4_mit-like"/>
</dbReference>
<dbReference type="PANTHER" id="PTHR12219">
    <property type="entry name" value="NADH-UBIQUINONE OXIDOREDUCTASE"/>
    <property type="match status" value="1"/>
</dbReference>
<sequence length="717" mass="80767">MSSSRGTHSQKMKLPSFTQKGRLDVFSPTYKDWSTDDEKDYVFKDPDQELDSLPQPYHMINKLVNFLFDQSWEVIERRNALKEADLSQIQLTIYLPLTENKLNRTSNCIAVAQNYMFVGGAKGFSIYSLYPAKQIYVWEKLKVDVTSIQTVDLGNEILIAPVDETGIIRLFYFCKTALFFIKSINEVVSSYSLPITEPKAVYSKSCFNMLFLEDRLFQRGGMWPACSCSRLPCLPNIGAGDLCLDVYKLPREAWHKEIEHPQLSVNPKKKVKPQGLKTLDALIPDTVEMDAGVSYVADIKLSLPVHILKIKPPKPVTGTAFKSPLEAFAKIEDYSGLGSGQNHFIKDSQWEQQMAIFNASCKKYLEAEWEEEPSSMATFHFLLSSPIINLASETRYPSGVTCDLGIHWTGSHNFFLYSLHRTLKDKVDPEGVWPCAASITVSQLSQSGSYLVLACEDGVLTLWDLDEGLPLGVVALPEGCSCQSIHFLRYFLVHRGRNVYLEGPVKSQMKCVVLGTDASLHLVAASRTEGHSISQLVERPLKNPNEAIYAVAPAPTLPGMVLLLRGPSSVQLLDVSGPQVVCTFALPNPAPTLSLKKPVFIVSPHDPYFLLRGEHTHAVGCADDTSSCHSSIFYFNFTACPLLEQFSKDCSVCVEDLTSLQDHMDFPQVLPWQRRCENLLQSRFQKLNKSREKEKEKEHWVRLRRYSLLLQRESARK</sequence>
<evidence type="ECO:0000313" key="2">
    <source>
        <dbReference type="Proteomes" id="UP001652624"/>
    </source>
</evidence>
<dbReference type="Gene3D" id="2.130.10.10">
    <property type="entry name" value="YVTN repeat-like/Quinoprotein amine dehydrogenase"/>
    <property type="match status" value="1"/>
</dbReference>
<dbReference type="InterPro" id="IPR015943">
    <property type="entry name" value="WD40/YVTN_repeat-like_dom_sf"/>
</dbReference>
<dbReference type="GeneID" id="103116846"/>